<dbReference type="SUPFAM" id="SSF53335">
    <property type="entry name" value="S-adenosyl-L-methionine-dependent methyltransferases"/>
    <property type="match status" value="1"/>
</dbReference>
<accession>A0A5C5Z1Q9</accession>
<reference evidence="1 2" key="1">
    <citation type="submission" date="2019-02" db="EMBL/GenBank/DDBJ databases">
        <title>Deep-cultivation of Planctomycetes and their phenomic and genomic characterization uncovers novel biology.</title>
        <authorList>
            <person name="Wiegand S."/>
            <person name="Jogler M."/>
            <person name="Boedeker C."/>
            <person name="Pinto D."/>
            <person name="Vollmers J."/>
            <person name="Rivas-Marin E."/>
            <person name="Kohn T."/>
            <person name="Peeters S.H."/>
            <person name="Heuer A."/>
            <person name="Rast P."/>
            <person name="Oberbeckmann S."/>
            <person name="Bunk B."/>
            <person name="Jeske O."/>
            <person name="Meyerdierks A."/>
            <person name="Storesund J.E."/>
            <person name="Kallscheuer N."/>
            <person name="Luecker S."/>
            <person name="Lage O.M."/>
            <person name="Pohl T."/>
            <person name="Merkel B.J."/>
            <person name="Hornburger P."/>
            <person name="Mueller R.-W."/>
            <person name="Bruemmer F."/>
            <person name="Labrenz M."/>
            <person name="Spormann A.M."/>
            <person name="Op Den Camp H."/>
            <person name="Overmann J."/>
            <person name="Amann R."/>
            <person name="Jetten M.S.M."/>
            <person name="Mascher T."/>
            <person name="Medema M.H."/>
            <person name="Devos D.P."/>
            <person name="Kaster A.-K."/>
            <person name="Ovreas L."/>
            <person name="Rohde M."/>
            <person name="Galperin M.Y."/>
            <person name="Jogler C."/>
        </authorList>
    </citation>
    <scope>NUCLEOTIDE SEQUENCE [LARGE SCALE GENOMIC DNA]</scope>
    <source>
        <strain evidence="1 2">CA13</strain>
    </source>
</reference>
<gene>
    <name evidence="1" type="ORF">CA13_23830</name>
</gene>
<keyword evidence="1" id="KW-0808">Transferase</keyword>
<dbReference type="GO" id="GO:0032259">
    <property type="term" value="P:methylation"/>
    <property type="evidence" value="ECO:0007669"/>
    <property type="project" value="UniProtKB-KW"/>
</dbReference>
<name>A0A5C5Z1Q9_9BACT</name>
<dbReference type="Gene3D" id="3.40.50.150">
    <property type="entry name" value="Vaccinia Virus protein VP39"/>
    <property type="match status" value="1"/>
</dbReference>
<proteinExistence type="predicted"/>
<dbReference type="AlphaFoldDB" id="A0A5C5Z1Q9"/>
<evidence type="ECO:0000313" key="1">
    <source>
        <dbReference type="EMBL" id="TWT80936.1"/>
    </source>
</evidence>
<protein>
    <submittedName>
        <fullName evidence="1">23S rRNA m(2)G2445 methyltransferase</fullName>
    </submittedName>
</protein>
<evidence type="ECO:0000313" key="2">
    <source>
        <dbReference type="Proteomes" id="UP000315010"/>
    </source>
</evidence>
<keyword evidence="1" id="KW-0489">Methyltransferase</keyword>
<dbReference type="Gene3D" id="2.60.40.1180">
    <property type="entry name" value="Golgi alpha-mannosidase II"/>
    <property type="match status" value="1"/>
</dbReference>
<keyword evidence="2" id="KW-1185">Reference proteome</keyword>
<dbReference type="InterPro" id="IPR029063">
    <property type="entry name" value="SAM-dependent_MTases_sf"/>
</dbReference>
<organism evidence="1 2">
    <name type="scientific">Novipirellula herctigrandis</name>
    <dbReference type="NCBI Taxonomy" id="2527986"/>
    <lineage>
        <taxon>Bacteria</taxon>
        <taxon>Pseudomonadati</taxon>
        <taxon>Planctomycetota</taxon>
        <taxon>Planctomycetia</taxon>
        <taxon>Pirellulales</taxon>
        <taxon>Pirellulaceae</taxon>
        <taxon>Novipirellula</taxon>
    </lineage>
</organism>
<dbReference type="PANTHER" id="PTHR43042">
    <property type="entry name" value="SAM-DEPENDENT METHYLTRANSFERASE"/>
    <property type="match status" value="1"/>
</dbReference>
<dbReference type="Proteomes" id="UP000315010">
    <property type="component" value="Unassembled WGS sequence"/>
</dbReference>
<dbReference type="RefSeq" id="WP_419194183.1">
    <property type="nucleotide sequence ID" value="NZ_SJPJ01000001.1"/>
</dbReference>
<dbReference type="GO" id="GO:0008168">
    <property type="term" value="F:methyltransferase activity"/>
    <property type="evidence" value="ECO:0007669"/>
    <property type="project" value="UniProtKB-KW"/>
</dbReference>
<sequence length="284" mass="31942">MYQLLDFGNGSKLESISGHIVKRPSPAAEFVNVAKPKQWTKFDSSYDPNSKQWTHRSKWPDDLSVDCGGFRMPVRPTPFGHIGLFPEQSDNWQWISNDAKNALGHQDRPLALNLFAYTGASTLALSIAGYEVVHVDAAKPNVAAAKIAAKFNGLSDAPIRYLVDDAAKFVAREIRRRRRYQTIVLDPPAYGHTPKGKTWRLERDLWPLLDDCLKLIDPENFRMLITGHSPQVNAMDVEEYLTRSPGLREISQRGQLKISSGRSGLHDLSGRKLDTGFFVRIETV</sequence>
<comment type="caution">
    <text evidence="1">The sequence shown here is derived from an EMBL/GenBank/DDBJ whole genome shotgun (WGS) entry which is preliminary data.</text>
</comment>
<dbReference type="EMBL" id="SJPJ01000001">
    <property type="protein sequence ID" value="TWT80936.1"/>
    <property type="molecule type" value="Genomic_DNA"/>
</dbReference>
<dbReference type="PANTHER" id="PTHR43042:SF2">
    <property type="entry name" value="SAM-DEPENDENT METHYLTRANSFERASE"/>
    <property type="match status" value="1"/>
</dbReference>
<dbReference type="InterPro" id="IPR013780">
    <property type="entry name" value="Glyco_hydro_b"/>
</dbReference>